<accession>A0AAV7W392</accession>
<reference evidence="2" key="1">
    <citation type="journal article" date="2022" name="bioRxiv">
        <title>Sequencing and chromosome-scale assembly of the giantPleurodeles waltlgenome.</title>
        <authorList>
            <person name="Brown T."/>
            <person name="Elewa A."/>
            <person name="Iarovenko S."/>
            <person name="Subramanian E."/>
            <person name="Araus A.J."/>
            <person name="Petzold A."/>
            <person name="Susuki M."/>
            <person name="Suzuki K.-i.T."/>
            <person name="Hayashi T."/>
            <person name="Toyoda A."/>
            <person name="Oliveira C."/>
            <person name="Osipova E."/>
            <person name="Leigh N.D."/>
            <person name="Simon A."/>
            <person name="Yun M.H."/>
        </authorList>
    </citation>
    <scope>NUCLEOTIDE SEQUENCE</scope>
    <source>
        <strain evidence="2">20211129_DDA</strain>
        <tissue evidence="2">Liver</tissue>
    </source>
</reference>
<feature type="region of interest" description="Disordered" evidence="1">
    <location>
        <begin position="69"/>
        <end position="143"/>
    </location>
</feature>
<dbReference type="EMBL" id="JANPWB010000002">
    <property type="protein sequence ID" value="KAJ1208443.1"/>
    <property type="molecule type" value="Genomic_DNA"/>
</dbReference>
<dbReference type="AlphaFoldDB" id="A0AAV7W392"/>
<evidence type="ECO:0000313" key="3">
    <source>
        <dbReference type="Proteomes" id="UP001066276"/>
    </source>
</evidence>
<feature type="compositionally biased region" description="Low complexity" evidence="1">
    <location>
        <begin position="93"/>
        <end position="104"/>
    </location>
</feature>
<name>A0AAV7W392_PLEWA</name>
<sequence length="220" mass="22997">MPNCRLSTEGGRVGSHEQELAKTAPQSGQGADRGADGEEARKLREAAPERCRGLKLEGAAFLYGCLEKMQSSPQPSPDRRLSETRGGSSTPPGLGASNSSSALLDPGTYGPTQGGEIPGSPCCHPRTERTGAPETVSLKPSPPSGRVWGKGLYLIAPRCSAASGAFAGQMDGGCVRMSHPGRIPDVRLLQVRTLPHAPSAAIRSCRRRRRPGSPSGALLH</sequence>
<comment type="caution">
    <text evidence="2">The sequence shown here is derived from an EMBL/GenBank/DDBJ whole genome shotgun (WGS) entry which is preliminary data.</text>
</comment>
<feature type="compositionally biased region" description="Basic and acidic residues" evidence="1">
    <location>
        <begin position="33"/>
        <end position="44"/>
    </location>
</feature>
<evidence type="ECO:0000256" key="1">
    <source>
        <dbReference type="SAM" id="MobiDB-lite"/>
    </source>
</evidence>
<proteinExistence type="predicted"/>
<dbReference type="Proteomes" id="UP001066276">
    <property type="component" value="Chromosome 1_2"/>
</dbReference>
<gene>
    <name evidence="2" type="ORF">NDU88_003829</name>
</gene>
<protein>
    <submittedName>
        <fullName evidence="2">Uncharacterized protein</fullName>
    </submittedName>
</protein>
<evidence type="ECO:0000313" key="2">
    <source>
        <dbReference type="EMBL" id="KAJ1208443.1"/>
    </source>
</evidence>
<organism evidence="2 3">
    <name type="scientific">Pleurodeles waltl</name>
    <name type="common">Iberian ribbed newt</name>
    <dbReference type="NCBI Taxonomy" id="8319"/>
    <lineage>
        <taxon>Eukaryota</taxon>
        <taxon>Metazoa</taxon>
        <taxon>Chordata</taxon>
        <taxon>Craniata</taxon>
        <taxon>Vertebrata</taxon>
        <taxon>Euteleostomi</taxon>
        <taxon>Amphibia</taxon>
        <taxon>Batrachia</taxon>
        <taxon>Caudata</taxon>
        <taxon>Salamandroidea</taxon>
        <taxon>Salamandridae</taxon>
        <taxon>Pleurodelinae</taxon>
        <taxon>Pleurodeles</taxon>
    </lineage>
</organism>
<feature type="region of interest" description="Disordered" evidence="1">
    <location>
        <begin position="199"/>
        <end position="220"/>
    </location>
</feature>
<feature type="region of interest" description="Disordered" evidence="1">
    <location>
        <begin position="1"/>
        <end position="44"/>
    </location>
</feature>
<keyword evidence="3" id="KW-1185">Reference proteome</keyword>